<feature type="domain" description="DNA-directed RNA polymerase beta subunit external 1" evidence="14">
    <location>
        <begin position="551"/>
        <end position="610"/>
    </location>
</feature>
<evidence type="ECO:0000259" key="11">
    <source>
        <dbReference type="Pfam" id="PF04561"/>
    </source>
</evidence>
<dbReference type="InterPro" id="IPR042107">
    <property type="entry name" value="DNA-dir_RNA_pol_bsu_ext_1_sf"/>
</dbReference>
<keyword evidence="4 6" id="KW-0804">Transcription</keyword>
<evidence type="ECO:0000259" key="12">
    <source>
        <dbReference type="Pfam" id="PF04563"/>
    </source>
</evidence>
<gene>
    <name evidence="6 15" type="primary">rpoB</name>
    <name evidence="15" type="ORF">KDK_22200</name>
</gene>
<evidence type="ECO:0000259" key="13">
    <source>
        <dbReference type="Pfam" id="PF04565"/>
    </source>
</evidence>
<proteinExistence type="inferred from homology"/>
<dbReference type="InterPro" id="IPR007121">
    <property type="entry name" value="RNA_pol_bsu_CS"/>
</dbReference>
<dbReference type="Pfam" id="PF04560">
    <property type="entry name" value="RNA_pol_Rpb2_7"/>
    <property type="match status" value="1"/>
</dbReference>
<dbReference type="NCBIfam" id="NF001616">
    <property type="entry name" value="PRK00405.1"/>
    <property type="match status" value="1"/>
</dbReference>
<keyword evidence="3 6" id="KW-0548">Nucleotidyltransferase</keyword>
<dbReference type="Pfam" id="PF04563">
    <property type="entry name" value="RNA_pol_Rpb2_1"/>
    <property type="match status" value="1"/>
</dbReference>
<dbReference type="PANTHER" id="PTHR20856">
    <property type="entry name" value="DNA-DIRECTED RNA POLYMERASE I SUBUNIT 2"/>
    <property type="match status" value="1"/>
</dbReference>
<evidence type="ECO:0000259" key="14">
    <source>
        <dbReference type="Pfam" id="PF10385"/>
    </source>
</evidence>
<dbReference type="InterPro" id="IPR010243">
    <property type="entry name" value="RNA_pol_bsu_bac"/>
</dbReference>
<comment type="caution">
    <text evidence="15">The sequence shown here is derived from an EMBL/GenBank/DDBJ whole genome shotgun (WGS) entry which is preliminary data.</text>
</comment>
<comment type="similarity">
    <text evidence="6 7">Belongs to the RNA polymerase beta chain family.</text>
</comment>
<dbReference type="InterPro" id="IPR007644">
    <property type="entry name" value="RNA_pol_bsu_protrusion"/>
</dbReference>
<evidence type="ECO:0000256" key="6">
    <source>
        <dbReference type="HAMAP-Rule" id="MF_01321"/>
    </source>
</evidence>
<dbReference type="InterPro" id="IPR037033">
    <property type="entry name" value="DNA-dir_RNAP_su2_hyb_sf"/>
</dbReference>
<protein>
    <recommendedName>
        <fullName evidence="6 8">DNA-directed RNA polymerase subunit beta</fullName>
        <shortName evidence="6">RNAP subunit beta</shortName>
        <ecNumber evidence="6 8">2.7.7.6</ecNumber>
    </recommendedName>
    <alternativeName>
        <fullName evidence="6">RNA polymerase subunit beta</fullName>
    </alternativeName>
    <alternativeName>
        <fullName evidence="6">Transcriptase subunit beta</fullName>
    </alternativeName>
</protein>
<dbReference type="SUPFAM" id="SSF64484">
    <property type="entry name" value="beta and beta-prime subunits of DNA dependent RNA-polymerase"/>
    <property type="match status" value="1"/>
</dbReference>
<evidence type="ECO:0000256" key="4">
    <source>
        <dbReference type="ARBA" id="ARBA00023163"/>
    </source>
</evidence>
<dbReference type="InterPro" id="IPR007641">
    <property type="entry name" value="RNA_pol_Rpb2_7"/>
</dbReference>
<dbReference type="Pfam" id="PF00562">
    <property type="entry name" value="RNA_pol_Rpb2_6"/>
    <property type="match status" value="1"/>
</dbReference>
<reference evidence="16" key="1">
    <citation type="submission" date="2018-12" db="EMBL/GenBank/DDBJ databases">
        <title>Tengunoibacter tsumagoiensis gen. nov., sp. nov., Dictyobacter kobayashii sp. nov., D. alpinus sp. nov., and D. joshuensis sp. nov. and description of Dictyobacteraceae fam. nov. within the order Ktedonobacterales isolated from Tengu-no-mugimeshi.</title>
        <authorList>
            <person name="Wang C.M."/>
            <person name="Zheng Y."/>
            <person name="Sakai Y."/>
            <person name="Toyoda A."/>
            <person name="Minakuchi Y."/>
            <person name="Abe K."/>
            <person name="Yokota A."/>
            <person name="Yabe S."/>
        </authorList>
    </citation>
    <scope>NUCLEOTIDE SEQUENCE [LARGE SCALE GENOMIC DNA]</scope>
    <source>
        <strain evidence="16">Uno11</strain>
    </source>
</reference>
<evidence type="ECO:0000256" key="2">
    <source>
        <dbReference type="ARBA" id="ARBA00022679"/>
    </source>
</evidence>
<dbReference type="InterPro" id="IPR007645">
    <property type="entry name" value="RNA_pol_Rpb2_3"/>
</dbReference>
<evidence type="ECO:0000256" key="5">
    <source>
        <dbReference type="ARBA" id="ARBA00048552"/>
    </source>
</evidence>
<evidence type="ECO:0000313" key="16">
    <source>
        <dbReference type="Proteomes" id="UP000287188"/>
    </source>
</evidence>
<dbReference type="GO" id="GO:0006351">
    <property type="term" value="P:DNA-templated transcription"/>
    <property type="evidence" value="ECO:0007669"/>
    <property type="project" value="UniProtKB-UniRule"/>
</dbReference>
<dbReference type="Gene3D" id="3.90.1100.10">
    <property type="match status" value="2"/>
</dbReference>
<sequence length="1165" mass="129961">MAVSTRAVALPERVSFARIPDIRPMPGLIQIQLDSFEWFKKEGLRELFEEISPIEDFTGKNLSLEFIVPPEPFGKPKYSEDECRDRDATFAAPLNVKARLINKETGEIIEKDVFMGDFPLMTTDGTFIINGAERVVVSQLVRSPGVYFTVDEDATTGKKLFAAKLIPGRGAWLEFETSNKNLLTVKIDRKRKIPVTTLLRAISSLAKDQWHAEDLDLSTDQGILDAFAGVDNDPVIRYIQATLDRDPVKKEDEALLELYKKLRPGDPATLDNARSLVKNLFFNPRRYDLGSVGRYKLNRKLDLAIPQSQRILTQDDLVNIIRRLVSLNNGRGRKDDIDHLGNRRVRCVGELIQTQFRVGLLRMERVVKERMSIQEPGQATPNALINIRPVVAAMKEFFGGSQLSQFMDQTNALAEIGHKRRLSALGPGGLSRERAGFDVRDVHESHYGRICPIETPEGPNIGLIGNLATYAQINPYGFIETPYRKVYKRLKANDPNLIGREFRGIFGREREAVTDTDGTVLIAARDRVRIDEALFAKLSALLGDAQVRVKPFVTDMVDYHTADDEENFWIAQANAKLSDNDEFDEDRVLARYQGEFFMENSDNIDYMDVSPRQTVSVATALIPFLEHDDVNRALMGANMQRQAVPLLRPQSPICGTGIERQIAIDSGQVVVSRVNGEVVTSTARRIEVMDEQGEIYSHRLRKFVRSNAGTCINQRPIVKKGDYVTAGQVIADNTSTQDGELALGQNILVAFMSWEGGNFEDAILISERIVHEDLFTSIHIEKYEIDARDTKLGPEEITRDIPNVGEEGLRNLDERGIIYVGAEVGPQDILVGKITPKGETELTAEEKLLRAIFGEKAREVKDTSLRVPHGERGKIVEVKVFSREAGDELPPGVNQLVRVSIAQKRKIGAGDKMAGRHGNKGVISRVLPIEDMPFLPDGTPVDIILNPLGVPHRMNIGQIMETHLGWAAEALGFKIATPVFDGATEEDIEEFLRRAGLPETGKVQLYDGRTGEPFDHPITVGYNYMLKLAHLVEDKVHARSTGPYSLITQQPLGGKAQFGGQRFGEMEVWALEAYGAAHILQEILTVKSDDVVGRVKTYEAIVKGENIMEPGVPESFKVLVKELQSLGINVEVLNEDEQKIQFVEDTSNDVMPELGINLSGFEGDQ</sequence>
<keyword evidence="16" id="KW-1185">Reference proteome</keyword>
<keyword evidence="2 6" id="KW-0808">Transferase</keyword>
<dbReference type="GO" id="GO:0000428">
    <property type="term" value="C:DNA-directed RNA polymerase complex"/>
    <property type="evidence" value="ECO:0007669"/>
    <property type="project" value="UniProtKB-KW"/>
</dbReference>
<dbReference type="Gene3D" id="3.90.1110.10">
    <property type="entry name" value="RNA polymerase Rpb2, domain 2"/>
    <property type="match status" value="1"/>
</dbReference>
<accession>A0A402AH38</accession>
<dbReference type="GO" id="GO:0032549">
    <property type="term" value="F:ribonucleoside binding"/>
    <property type="evidence" value="ECO:0007669"/>
    <property type="project" value="InterPro"/>
</dbReference>
<evidence type="ECO:0000256" key="3">
    <source>
        <dbReference type="ARBA" id="ARBA00022695"/>
    </source>
</evidence>
<dbReference type="Pfam" id="PF04565">
    <property type="entry name" value="RNA_pol_Rpb2_3"/>
    <property type="match status" value="1"/>
</dbReference>
<dbReference type="FunFam" id="3.90.1800.10:FF:000001">
    <property type="entry name" value="DNA-directed RNA polymerase subunit beta"/>
    <property type="match status" value="1"/>
</dbReference>
<dbReference type="HAMAP" id="MF_01321">
    <property type="entry name" value="RNApol_bact_RpoB"/>
    <property type="match status" value="1"/>
</dbReference>
<feature type="domain" description="RNA polymerase Rpb2" evidence="10">
    <location>
        <begin position="1059"/>
        <end position="1134"/>
    </location>
</feature>
<dbReference type="InterPro" id="IPR037034">
    <property type="entry name" value="RNA_pol_Rpb2_2_sf"/>
</dbReference>
<keyword evidence="1 6" id="KW-0240">DNA-directed RNA polymerase</keyword>
<evidence type="ECO:0000313" key="15">
    <source>
        <dbReference type="EMBL" id="GCE18420.1"/>
    </source>
</evidence>
<dbReference type="Gene3D" id="2.40.270.10">
    <property type="entry name" value="DNA-directed RNA polymerase, subunit 2, domain 6"/>
    <property type="match status" value="2"/>
</dbReference>
<feature type="domain" description="RNA polymerase Rpb2" evidence="13">
    <location>
        <begin position="405"/>
        <end position="473"/>
    </location>
</feature>
<dbReference type="Pfam" id="PF04561">
    <property type="entry name" value="RNA_pol_Rpb2_2"/>
    <property type="match status" value="1"/>
</dbReference>
<dbReference type="InterPro" id="IPR015712">
    <property type="entry name" value="DNA-dir_RNA_pol_su2"/>
</dbReference>
<comment type="catalytic activity">
    <reaction evidence="5 6 8">
        <text>RNA(n) + a ribonucleoside 5'-triphosphate = RNA(n+1) + diphosphate</text>
        <dbReference type="Rhea" id="RHEA:21248"/>
        <dbReference type="Rhea" id="RHEA-COMP:14527"/>
        <dbReference type="Rhea" id="RHEA-COMP:17342"/>
        <dbReference type="ChEBI" id="CHEBI:33019"/>
        <dbReference type="ChEBI" id="CHEBI:61557"/>
        <dbReference type="ChEBI" id="CHEBI:140395"/>
        <dbReference type="EC" id="2.7.7.6"/>
    </reaction>
</comment>
<comment type="subunit">
    <text evidence="6 8">The RNAP catalytic core consists of 2 alpha, 1 beta, 1 beta' and 1 omega subunit. When a sigma factor is associated with the core the holoenzyme is formed, which can initiate transcription.</text>
</comment>
<dbReference type="Gene3D" id="2.30.150.10">
    <property type="entry name" value="DNA-directed RNA polymerase, beta subunit, external 1 domain"/>
    <property type="match status" value="1"/>
</dbReference>
<dbReference type="Gene3D" id="2.40.50.150">
    <property type="match status" value="1"/>
</dbReference>
<evidence type="ECO:0000259" key="10">
    <source>
        <dbReference type="Pfam" id="PF04560"/>
    </source>
</evidence>
<dbReference type="CDD" id="cd00653">
    <property type="entry name" value="RNA_pol_B_RPB2"/>
    <property type="match status" value="1"/>
</dbReference>
<dbReference type="InterPro" id="IPR014724">
    <property type="entry name" value="RNA_pol_RPB2_OB-fold"/>
</dbReference>
<evidence type="ECO:0000256" key="1">
    <source>
        <dbReference type="ARBA" id="ARBA00022478"/>
    </source>
</evidence>
<organism evidence="15 16">
    <name type="scientific">Dictyobacter kobayashii</name>
    <dbReference type="NCBI Taxonomy" id="2014872"/>
    <lineage>
        <taxon>Bacteria</taxon>
        <taxon>Bacillati</taxon>
        <taxon>Chloroflexota</taxon>
        <taxon>Ktedonobacteria</taxon>
        <taxon>Ktedonobacterales</taxon>
        <taxon>Dictyobacteraceae</taxon>
        <taxon>Dictyobacter</taxon>
    </lineage>
</organism>
<dbReference type="GO" id="GO:0003677">
    <property type="term" value="F:DNA binding"/>
    <property type="evidence" value="ECO:0007669"/>
    <property type="project" value="UniProtKB-UniRule"/>
</dbReference>
<dbReference type="EMBL" id="BIFS01000001">
    <property type="protein sequence ID" value="GCE18420.1"/>
    <property type="molecule type" value="Genomic_DNA"/>
</dbReference>
<dbReference type="Pfam" id="PF10385">
    <property type="entry name" value="RNA_pol_Rpb2_45"/>
    <property type="match status" value="1"/>
</dbReference>
<name>A0A402AH38_9CHLR</name>
<dbReference type="PROSITE" id="PS01166">
    <property type="entry name" value="RNA_POL_BETA"/>
    <property type="match status" value="1"/>
</dbReference>
<dbReference type="Proteomes" id="UP000287188">
    <property type="component" value="Unassembled WGS sequence"/>
</dbReference>
<evidence type="ECO:0000256" key="7">
    <source>
        <dbReference type="RuleBase" id="RU000434"/>
    </source>
</evidence>
<dbReference type="Gene3D" id="3.90.1800.10">
    <property type="entry name" value="RNA polymerase alpha subunit dimerisation domain"/>
    <property type="match status" value="1"/>
</dbReference>
<dbReference type="Gene3D" id="2.40.50.100">
    <property type="match status" value="1"/>
</dbReference>
<dbReference type="InterPro" id="IPR007642">
    <property type="entry name" value="RNA_pol_Rpb2_2"/>
</dbReference>
<comment type="function">
    <text evidence="6 8">DNA-dependent RNA polymerase catalyzes the transcription of DNA into RNA using the four ribonucleoside triphosphates as substrates.</text>
</comment>
<dbReference type="InterPro" id="IPR019462">
    <property type="entry name" value="DNA-dir_RNA_pol_bsu_external_1"/>
</dbReference>
<evidence type="ECO:0000256" key="8">
    <source>
        <dbReference type="RuleBase" id="RU363031"/>
    </source>
</evidence>
<dbReference type="EC" id="2.7.7.6" evidence="6 8"/>
<feature type="domain" description="RNA polymerase beta subunit protrusion" evidence="12">
    <location>
        <begin position="27"/>
        <end position="390"/>
    </location>
</feature>
<feature type="domain" description="DNA-directed RNA polymerase subunit 2 hybrid-binding" evidence="9">
    <location>
        <begin position="674"/>
        <end position="1057"/>
    </location>
</feature>
<dbReference type="RefSeq" id="WP_126549963.1">
    <property type="nucleotide sequence ID" value="NZ_BIFS01000001.1"/>
</dbReference>
<dbReference type="InterPro" id="IPR007120">
    <property type="entry name" value="DNA-dir_RNAP_su2_dom"/>
</dbReference>
<dbReference type="OrthoDB" id="9803954at2"/>
<dbReference type="GO" id="GO:0003899">
    <property type="term" value="F:DNA-directed RNA polymerase activity"/>
    <property type="evidence" value="ECO:0007669"/>
    <property type="project" value="UniProtKB-UniRule"/>
</dbReference>
<dbReference type="AlphaFoldDB" id="A0A402AH38"/>
<feature type="domain" description="RNA polymerase Rpb2" evidence="11">
    <location>
        <begin position="142"/>
        <end position="346"/>
    </location>
</feature>
<evidence type="ECO:0000259" key="9">
    <source>
        <dbReference type="Pfam" id="PF00562"/>
    </source>
</evidence>